<dbReference type="InterPro" id="IPR033985">
    <property type="entry name" value="SusD-like_N"/>
</dbReference>
<organism evidence="9 10">
    <name type="scientific">Mucilaginibacter celer</name>
    <dbReference type="NCBI Taxonomy" id="2305508"/>
    <lineage>
        <taxon>Bacteria</taxon>
        <taxon>Pseudomonadati</taxon>
        <taxon>Bacteroidota</taxon>
        <taxon>Sphingobacteriia</taxon>
        <taxon>Sphingobacteriales</taxon>
        <taxon>Sphingobacteriaceae</taxon>
        <taxon>Mucilaginibacter</taxon>
    </lineage>
</organism>
<evidence type="ECO:0000256" key="6">
    <source>
        <dbReference type="SAM" id="SignalP"/>
    </source>
</evidence>
<dbReference type="SUPFAM" id="SSF48452">
    <property type="entry name" value="TPR-like"/>
    <property type="match status" value="1"/>
</dbReference>
<evidence type="ECO:0000256" key="4">
    <source>
        <dbReference type="ARBA" id="ARBA00023136"/>
    </source>
</evidence>
<comment type="similarity">
    <text evidence="2">Belongs to the SusD family.</text>
</comment>
<keyword evidence="5" id="KW-0998">Cell outer membrane</keyword>
<feature type="signal peptide" evidence="6">
    <location>
        <begin position="1"/>
        <end position="24"/>
    </location>
</feature>
<dbReference type="EMBL" id="CP032869">
    <property type="protein sequence ID" value="AYL93905.1"/>
    <property type="molecule type" value="Genomic_DNA"/>
</dbReference>
<name>A0A494VRB9_9SPHI</name>
<dbReference type="InterPro" id="IPR012944">
    <property type="entry name" value="SusD_RagB_dom"/>
</dbReference>
<dbReference type="KEGG" id="muh:HYN43_000725"/>
<gene>
    <name evidence="9" type="ORF">HYN43_000725</name>
</gene>
<keyword evidence="3 6" id="KW-0732">Signal</keyword>
<dbReference type="Proteomes" id="UP000270046">
    <property type="component" value="Chromosome"/>
</dbReference>
<dbReference type="Gene3D" id="1.25.40.390">
    <property type="match status" value="1"/>
</dbReference>
<keyword evidence="10" id="KW-1185">Reference proteome</keyword>
<reference evidence="9 10" key="1">
    <citation type="submission" date="2018-10" db="EMBL/GenBank/DDBJ databases">
        <title>Genome sequencing of Mucilaginibacter sp. HYN0043.</title>
        <authorList>
            <person name="Kim M."/>
            <person name="Yi H."/>
        </authorList>
    </citation>
    <scope>NUCLEOTIDE SEQUENCE [LARGE SCALE GENOMIC DNA]</scope>
    <source>
        <strain evidence="9 10">HYN0043</strain>
    </source>
</reference>
<dbReference type="Pfam" id="PF07980">
    <property type="entry name" value="SusD_RagB"/>
    <property type="match status" value="1"/>
</dbReference>
<keyword evidence="4" id="KW-0472">Membrane</keyword>
<evidence type="ECO:0000256" key="1">
    <source>
        <dbReference type="ARBA" id="ARBA00004442"/>
    </source>
</evidence>
<accession>A0A494VRB9</accession>
<dbReference type="PROSITE" id="PS51257">
    <property type="entry name" value="PROKAR_LIPOPROTEIN"/>
    <property type="match status" value="1"/>
</dbReference>
<evidence type="ECO:0000256" key="2">
    <source>
        <dbReference type="ARBA" id="ARBA00006275"/>
    </source>
</evidence>
<feature type="domain" description="SusD-like N-terminal" evidence="8">
    <location>
        <begin position="102"/>
        <end position="215"/>
    </location>
</feature>
<dbReference type="AlphaFoldDB" id="A0A494VRB9"/>
<sequence length="639" mass="72650">MKKLRSYYKLMLLVALATSGQSCKKYLDITPDNVATLDYTFRNRNETEDYLFTCYSTMQHLNDVVNNPGFVYSGEIVYPNNLNDHFFNESGFNLIRGLQLSSDPALNYWDGTNGGQAIFQALRRCNIMLENIDKPIDLSASEKQRWIAETKFLKAFYHYYLIRMYGPMLLIKENLPINASAEEVKRKRASVDESFDYVVSLLDEAIPNLPPVISNQALEFGRITKFMAMSVKAEVLATQASPLFNGNPDYANIKDHDGKALFSATFDATKWRKAADAAKAAITECEAQGLKLYTTPPTVNIGNISDKLRNVLVLQNDITEKWEQNPELIWALNYGFGYQNFCIPRLTSDAASLASSNPGTFAVPIQTAELFYTDKGVPINEDKTWDYAGRFNIQTGDDSSAPLIQTGYATAKEHFNRERRFYADIAFDGGIWFGNGKRNENEAYYVNARGPYALAGPKSLTATNITGYWPKKLANYLTVYTNLFTTENYRLPVMRLSGLYLLYAECVNEADGPSAEAYSYIDRVRARAGLEGVVDSWSKYSKNPSKPNSKEGLRQIIHQERRIELCFEAQSGWDLRRWKELQDVLSRPLQGWKVDEGTPENYYRPQTVVQPVFGIKDYLWPISTNDLIVNNNLTQNPYW</sequence>
<evidence type="ECO:0000259" key="8">
    <source>
        <dbReference type="Pfam" id="PF14322"/>
    </source>
</evidence>
<dbReference type="InterPro" id="IPR011990">
    <property type="entry name" value="TPR-like_helical_dom_sf"/>
</dbReference>
<comment type="subcellular location">
    <subcellularLocation>
        <location evidence="1">Cell outer membrane</location>
    </subcellularLocation>
</comment>
<dbReference type="GO" id="GO:0009279">
    <property type="term" value="C:cell outer membrane"/>
    <property type="evidence" value="ECO:0007669"/>
    <property type="project" value="UniProtKB-SubCell"/>
</dbReference>
<evidence type="ECO:0000256" key="5">
    <source>
        <dbReference type="ARBA" id="ARBA00023237"/>
    </source>
</evidence>
<protein>
    <submittedName>
        <fullName evidence="9">RagB/SusD family nutrient uptake outer membrane protein</fullName>
    </submittedName>
</protein>
<proteinExistence type="inferred from homology"/>
<evidence type="ECO:0000313" key="10">
    <source>
        <dbReference type="Proteomes" id="UP000270046"/>
    </source>
</evidence>
<evidence type="ECO:0000256" key="3">
    <source>
        <dbReference type="ARBA" id="ARBA00022729"/>
    </source>
</evidence>
<evidence type="ECO:0000313" key="9">
    <source>
        <dbReference type="EMBL" id="AYL93905.1"/>
    </source>
</evidence>
<evidence type="ECO:0000259" key="7">
    <source>
        <dbReference type="Pfam" id="PF07980"/>
    </source>
</evidence>
<dbReference type="OrthoDB" id="608091at2"/>
<feature type="chain" id="PRO_5019839957" evidence="6">
    <location>
        <begin position="25"/>
        <end position="639"/>
    </location>
</feature>
<dbReference type="RefSeq" id="WP_119407627.1">
    <property type="nucleotide sequence ID" value="NZ_CP032869.1"/>
</dbReference>
<dbReference type="Pfam" id="PF14322">
    <property type="entry name" value="SusD-like_3"/>
    <property type="match status" value="1"/>
</dbReference>
<feature type="domain" description="RagB/SusD" evidence="7">
    <location>
        <begin position="327"/>
        <end position="639"/>
    </location>
</feature>